<organism evidence="2 3">
    <name type="scientific">Plakobranchus ocellatus</name>
    <dbReference type="NCBI Taxonomy" id="259542"/>
    <lineage>
        <taxon>Eukaryota</taxon>
        <taxon>Metazoa</taxon>
        <taxon>Spiralia</taxon>
        <taxon>Lophotrochozoa</taxon>
        <taxon>Mollusca</taxon>
        <taxon>Gastropoda</taxon>
        <taxon>Heterobranchia</taxon>
        <taxon>Euthyneura</taxon>
        <taxon>Panpulmonata</taxon>
        <taxon>Sacoglossa</taxon>
        <taxon>Placobranchoidea</taxon>
        <taxon>Plakobranchidae</taxon>
        <taxon>Plakobranchus</taxon>
    </lineage>
</organism>
<sequence>MRLTFWFAMAILFKGYQGLELTLHLNSLPLTGSYTSCGVLTCVESHPASNTSLARVNGDSSDLPSYQSTSIKSLKLFQLETNVLNGNSHGRQRRLIASVTSQQSRLTRVANGLKIDGRLEAGLATLRLELTKQDDCLANFICQSQAEDVEGNQFESSAQVLQHPQQSIESGGDSPWKSVPVLALLQQLDTKGLEHLEIEGKNDRQRVKFTQSLKALAIGKASNNNFIRLTENRFEWRNMITYAWTRQGTYTR</sequence>
<protein>
    <submittedName>
        <fullName evidence="2">Uncharacterized protein</fullName>
    </submittedName>
</protein>
<reference evidence="2 3" key="1">
    <citation type="journal article" date="2021" name="Elife">
        <title>Chloroplast acquisition without the gene transfer in kleptoplastic sea slugs, Plakobranchus ocellatus.</title>
        <authorList>
            <person name="Maeda T."/>
            <person name="Takahashi S."/>
            <person name="Yoshida T."/>
            <person name="Shimamura S."/>
            <person name="Takaki Y."/>
            <person name="Nagai Y."/>
            <person name="Toyoda A."/>
            <person name="Suzuki Y."/>
            <person name="Arimoto A."/>
            <person name="Ishii H."/>
            <person name="Satoh N."/>
            <person name="Nishiyama T."/>
            <person name="Hasebe M."/>
            <person name="Maruyama T."/>
            <person name="Minagawa J."/>
            <person name="Obokata J."/>
            <person name="Shigenobu S."/>
        </authorList>
    </citation>
    <scope>NUCLEOTIDE SEQUENCE [LARGE SCALE GENOMIC DNA]</scope>
</reference>
<name>A0AAV4DUR6_9GAST</name>
<comment type="caution">
    <text evidence="2">The sequence shown here is derived from an EMBL/GenBank/DDBJ whole genome shotgun (WGS) entry which is preliminary data.</text>
</comment>
<dbReference type="Proteomes" id="UP000735302">
    <property type="component" value="Unassembled WGS sequence"/>
</dbReference>
<keyword evidence="1" id="KW-0732">Signal</keyword>
<evidence type="ECO:0000313" key="3">
    <source>
        <dbReference type="Proteomes" id="UP000735302"/>
    </source>
</evidence>
<feature type="signal peptide" evidence="1">
    <location>
        <begin position="1"/>
        <end position="18"/>
    </location>
</feature>
<accession>A0AAV4DUR6</accession>
<dbReference type="EMBL" id="BLXT01008354">
    <property type="protein sequence ID" value="GFO47841.1"/>
    <property type="molecule type" value="Genomic_DNA"/>
</dbReference>
<dbReference type="AlphaFoldDB" id="A0AAV4DUR6"/>
<evidence type="ECO:0000256" key="1">
    <source>
        <dbReference type="SAM" id="SignalP"/>
    </source>
</evidence>
<proteinExistence type="predicted"/>
<keyword evidence="3" id="KW-1185">Reference proteome</keyword>
<evidence type="ECO:0000313" key="2">
    <source>
        <dbReference type="EMBL" id="GFO47841.1"/>
    </source>
</evidence>
<gene>
    <name evidence="2" type="ORF">PoB_007434600</name>
</gene>
<feature type="chain" id="PRO_5043774958" evidence="1">
    <location>
        <begin position="19"/>
        <end position="252"/>
    </location>
</feature>